<dbReference type="EMBL" id="JAVDWA010000001">
    <property type="protein sequence ID" value="MDR7071446.1"/>
    <property type="molecule type" value="Genomic_DNA"/>
</dbReference>
<protein>
    <submittedName>
        <fullName evidence="7">Multiple sugar transport system substrate-binding protein</fullName>
    </submittedName>
</protein>
<gene>
    <name evidence="7" type="ORF">J2X07_000421</name>
</gene>
<dbReference type="Proteomes" id="UP001258181">
    <property type="component" value="Unassembled WGS sequence"/>
</dbReference>
<reference evidence="7 8" key="1">
    <citation type="submission" date="2023-07" db="EMBL/GenBank/DDBJ databases">
        <title>Sorghum-associated microbial communities from plants grown in Nebraska, USA.</title>
        <authorList>
            <person name="Schachtman D."/>
        </authorList>
    </citation>
    <scope>NUCLEOTIDE SEQUENCE [LARGE SCALE GENOMIC DNA]</scope>
    <source>
        <strain evidence="7 8">BE211</strain>
    </source>
</reference>
<evidence type="ECO:0000256" key="3">
    <source>
        <dbReference type="ARBA" id="ARBA00023136"/>
    </source>
</evidence>
<evidence type="ECO:0000256" key="4">
    <source>
        <dbReference type="ARBA" id="ARBA00023139"/>
    </source>
</evidence>
<name>A0ABU1TW48_9BACL</name>
<evidence type="ECO:0000256" key="5">
    <source>
        <dbReference type="ARBA" id="ARBA00023288"/>
    </source>
</evidence>
<evidence type="ECO:0000256" key="1">
    <source>
        <dbReference type="ARBA" id="ARBA00022475"/>
    </source>
</evidence>
<evidence type="ECO:0000313" key="7">
    <source>
        <dbReference type="EMBL" id="MDR7071446.1"/>
    </source>
</evidence>
<keyword evidence="7" id="KW-0762">Sugar transport</keyword>
<dbReference type="CDD" id="cd14747">
    <property type="entry name" value="PBP2_MalE"/>
    <property type="match status" value="1"/>
</dbReference>
<evidence type="ECO:0000256" key="2">
    <source>
        <dbReference type="ARBA" id="ARBA00022729"/>
    </source>
</evidence>
<organism evidence="7 8">
    <name type="scientific">Fictibacillus barbaricus</name>
    <dbReference type="NCBI Taxonomy" id="182136"/>
    <lineage>
        <taxon>Bacteria</taxon>
        <taxon>Bacillati</taxon>
        <taxon>Bacillota</taxon>
        <taxon>Bacilli</taxon>
        <taxon>Bacillales</taxon>
        <taxon>Fictibacillaceae</taxon>
        <taxon>Fictibacillus</taxon>
    </lineage>
</organism>
<feature type="signal peptide" evidence="6">
    <location>
        <begin position="1"/>
        <end position="25"/>
    </location>
</feature>
<keyword evidence="3" id="KW-0472">Membrane</keyword>
<feature type="chain" id="PRO_5045763531" evidence="6">
    <location>
        <begin position="26"/>
        <end position="416"/>
    </location>
</feature>
<comment type="caution">
    <text evidence="7">The sequence shown here is derived from an EMBL/GenBank/DDBJ whole genome shotgun (WGS) entry which is preliminary data.</text>
</comment>
<dbReference type="InterPro" id="IPR006059">
    <property type="entry name" value="SBP"/>
</dbReference>
<keyword evidence="2 6" id="KW-0732">Signal</keyword>
<dbReference type="PANTHER" id="PTHR43649">
    <property type="entry name" value="ARABINOSE-BINDING PROTEIN-RELATED"/>
    <property type="match status" value="1"/>
</dbReference>
<dbReference type="InterPro" id="IPR050490">
    <property type="entry name" value="Bact_solute-bd_prot1"/>
</dbReference>
<evidence type="ECO:0000313" key="8">
    <source>
        <dbReference type="Proteomes" id="UP001258181"/>
    </source>
</evidence>
<proteinExistence type="predicted"/>
<keyword evidence="8" id="KW-1185">Reference proteome</keyword>
<sequence length="416" mass="46555">MKKHWFKKTMVTSMLSALVLSGALAGCSSGSDGDKKTITVWGMGEEAKSLPKIAEEFEKENPKIDVKVQAIPWDQAHDKLLTAVASKKGPDVVQMGTTWIPEFGAAGALKDLTPFIKDNPELDPKNFFEGSVATTKYEDKMVGVPWYVDTRVLYYRTDLLEKAGFKEAPKTWEELKAAADKLAKRGKGKYGISLDSKEQSLGFMFARQNGAELLGPNNEPKFNDPKFVEAVDYLNSFYKDGATPKDDLGIDIIQGFSGDGILPMFISGPWMIKMINDQAPDLKGKWSTAVLPKKENNISALGGSNLSVFEYTKNEKEAVKFAAFMSKPETQLKWMKMTNSLPATQKSWDDESLKGNEYYKAFGEQMKASQPMPVIKQWEEIAQTYLKSFEKIYRGKADVKSEMDNFQKQSEKILSK</sequence>
<keyword evidence="7" id="KW-0813">Transport</keyword>
<keyword evidence="1" id="KW-1003">Cell membrane</keyword>
<accession>A0ABU1TW48</accession>
<dbReference type="PROSITE" id="PS51257">
    <property type="entry name" value="PROKAR_LIPOPROTEIN"/>
    <property type="match status" value="1"/>
</dbReference>
<dbReference type="Gene3D" id="3.40.190.10">
    <property type="entry name" value="Periplasmic binding protein-like II"/>
    <property type="match status" value="2"/>
</dbReference>
<evidence type="ECO:0000256" key="6">
    <source>
        <dbReference type="SAM" id="SignalP"/>
    </source>
</evidence>
<dbReference type="RefSeq" id="WP_310256021.1">
    <property type="nucleotide sequence ID" value="NZ_JAVDWA010000001.1"/>
</dbReference>
<keyword evidence="5" id="KW-0449">Lipoprotein</keyword>
<dbReference type="Pfam" id="PF01547">
    <property type="entry name" value="SBP_bac_1"/>
    <property type="match status" value="1"/>
</dbReference>
<keyword evidence="4" id="KW-0564">Palmitate</keyword>
<dbReference type="SUPFAM" id="SSF53850">
    <property type="entry name" value="Periplasmic binding protein-like II"/>
    <property type="match status" value="1"/>
</dbReference>
<dbReference type="PANTHER" id="PTHR43649:SF33">
    <property type="entry name" value="POLYGALACTURONAN_RHAMNOGALACTURONAN-BINDING PROTEIN YTCQ"/>
    <property type="match status" value="1"/>
</dbReference>